<name>A0A2G1VY75_9BACT</name>
<dbReference type="Proteomes" id="UP000225740">
    <property type="component" value="Unassembled WGS sequence"/>
</dbReference>
<evidence type="ECO:0000313" key="3">
    <source>
        <dbReference type="Proteomes" id="UP000225740"/>
    </source>
</evidence>
<reference evidence="2 3" key="1">
    <citation type="submission" date="2017-06" db="EMBL/GenBank/DDBJ databases">
        <title>Description of Rhodopirellula bahusiensis sp. nov.</title>
        <authorList>
            <person name="Kizina J."/>
            <person name="Harder J."/>
        </authorList>
    </citation>
    <scope>NUCLEOTIDE SEQUENCE [LARGE SCALE GENOMIC DNA]</scope>
    <source>
        <strain evidence="2 3">SWK21</strain>
    </source>
</reference>
<keyword evidence="3" id="KW-1185">Reference proteome</keyword>
<comment type="caution">
    <text evidence="2">The sequence shown here is derived from an EMBL/GenBank/DDBJ whole genome shotgun (WGS) entry which is preliminary data.</text>
</comment>
<feature type="region of interest" description="Disordered" evidence="1">
    <location>
        <begin position="74"/>
        <end position="94"/>
    </location>
</feature>
<gene>
    <name evidence="2" type="ORF">CEE69_31365</name>
</gene>
<dbReference type="GeneID" id="90612292"/>
<sequence length="94" mass="10739">MIDSDESTIYNPSPEEIAAACLEIQSTWSGPERIRRRQRRPKLFPTDPEQVRRDAQALLDMRLVKMRSANGVELSPVATEPDEDAWQLEPCSLE</sequence>
<accession>A0A2G1VY75</accession>
<protein>
    <submittedName>
        <fullName evidence="2">Uncharacterized protein</fullName>
    </submittedName>
</protein>
<organism evidence="2 3">
    <name type="scientific">Rhodopirellula bahusiensis</name>
    <dbReference type="NCBI Taxonomy" id="2014065"/>
    <lineage>
        <taxon>Bacteria</taxon>
        <taxon>Pseudomonadati</taxon>
        <taxon>Planctomycetota</taxon>
        <taxon>Planctomycetia</taxon>
        <taxon>Pirellulales</taxon>
        <taxon>Pirellulaceae</taxon>
        <taxon>Rhodopirellula</taxon>
    </lineage>
</organism>
<evidence type="ECO:0000256" key="1">
    <source>
        <dbReference type="SAM" id="MobiDB-lite"/>
    </source>
</evidence>
<dbReference type="EMBL" id="NIZW01000055">
    <property type="protein sequence ID" value="PHQ31389.1"/>
    <property type="molecule type" value="Genomic_DNA"/>
</dbReference>
<dbReference type="OrthoDB" id="287998at2"/>
<dbReference type="AlphaFoldDB" id="A0A2G1VY75"/>
<dbReference type="RefSeq" id="WP_099264478.1">
    <property type="nucleotide sequence ID" value="NZ_NIZW01000055.1"/>
</dbReference>
<evidence type="ECO:0000313" key="2">
    <source>
        <dbReference type="EMBL" id="PHQ31389.1"/>
    </source>
</evidence>
<proteinExistence type="predicted"/>